<feature type="transmembrane region" description="Helical" evidence="1">
    <location>
        <begin position="37"/>
        <end position="57"/>
    </location>
</feature>
<comment type="caution">
    <text evidence="2">The sequence shown here is derived from an EMBL/GenBank/DDBJ whole genome shotgun (WGS) entry which is preliminary data.</text>
</comment>
<keyword evidence="1" id="KW-1133">Transmembrane helix</keyword>
<evidence type="ECO:0000313" key="2">
    <source>
        <dbReference type="EMBL" id="CAF4118042.1"/>
    </source>
</evidence>
<organism evidence="2 3">
    <name type="scientific">Adineta steineri</name>
    <dbReference type="NCBI Taxonomy" id="433720"/>
    <lineage>
        <taxon>Eukaryota</taxon>
        <taxon>Metazoa</taxon>
        <taxon>Spiralia</taxon>
        <taxon>Gnathifera</taxon>
        <taxon>Rotifera</taxon>
        <taxon>Eurotatoria</taxon>
        <taxon>Bdelloidea</taxon>
        <taxon>Adinetida</taxon>
        <taxon>Adinetidae</taxon>
        <taxon>Adineta</taxon>
    </lineage>
</organism>
<evidence type="ECO:0000313" key="3">
    <source>
        <dbReference type="Proteomes" id="UP000663844"/>
    </source>
</evidence>
<keyword evidence="1" id="KW-0812">Transmembrane</keyword>
<protein>
    <submittedName>
        <fullName evidence="2">Uncharacterized protein</fullName>
    </submittedName>
</protein>
<feature type="transmembrane region" description="Helical" evidence="1">
    <location>
        <begin position="69"/>
        <end position="91"/>
    </location>
</feature>
<dbReference type="Gene3D" id="1.20.1070.10">
    <property type="entry name" value="Rhodopsin 7-helix transmembrane proteins"/>
    <property type="match status" value="1"/>
</dbReference>
<sequence length="114" mass="13377">ILIIQVACSRARTKGENNQQTFVSVFMTQLKTQKEQYVTPVIIVLSSLPQIILSFSYACSELKQSWQRYTLLTTYFLSYIPQMLGFILYVLPSKTYSEEFRQTLIGKRFFNRKN</sequence>
<accession>A0A819W4T7</accession>
<name>A0A819W4T7_9BILA</name>
<reference evidence="2" key="1">
    <citation type="submission" date="2021-02" db="EMBL/GenBank/DDBJ databases">
        <authorList>
            <person name="Nowell W R."/>
        </authorList>
    </citation>
    <scope>NUCLEOTIDE SEQUENCE</scope>
</reference>
<keyword evidence="1" id="KW-0472">Membrane</keyword>
<evidence type="ECO:0000256" key="1">
    <source>
        <dbReference type="SAM" id="Phobius"/>
    </source>
</evidence>
<dbReference type="AlphaFoldDB" id="A0A819W4T7"/>
<dbReference type="Proteomes" id="UP000663844">
    <property type="component" value="Unassembled WGS sequence"/>
</dbReference>
<proteinExistence type="predicted"/>
<dbReference type="EMBL" id="CAJOAZ010005936">
    <property type="protein sequence ID" value="CAF4118042.1"/>
    <property type="molecule type" value="Genomic_DNA"/>
</dbReference>
<gene>
    <name evidence="2" type="ORF">OXD698_LOCUS36320</name>
</gene>
<feature type="non-terminal residue" evidence="2">
    <location>
        <position position="1"/>
    </location>
</feature>